<accession>A0A9D4UPZ7</accession>
<dbReference type="AlphaFoldDB" id="A0A9D4UPZ7"/>
<dbReference type="Proteomes" id="UP000886520">
    <property type="component" value="Chromosome 13"/>
</dbReference>
<gene>
    <name evidence="2" type="ORF">GOP47_0013950</name>
</gene>
<keyword evidence="3" id="KW-1185">Reference proteome</keyword>
<name>A0A9D4UPZ7_ADICA</name>
<evidence type="ECO:0000256" key="1">
    <source>
        <dbReference type="SAM" id="MobiDB-lite"/>
    </source>
</evidence>
<dbReference type="EMBL" id="JABFUD020000013">
    <property type="protein sequence ID" value="KAI5071699.1"/>
    <property type="molecule type" value="Genomic_DNA"/>
</dbReference>
<comment type="caution">
    <text evidence="2">The sequence shown here is derived from an EMBL/GenBank/DDBJ whole genome shotgun (WGS) entry which is preliminary data.</text>
</comment>
<protein>
    <submittedName>
        <fullName evidence="2">Uncharacterized protein</fullName>
    </submittedName>
</protein>
<sequence>MKMIETEHYEMKKHKKVEDDKDQEKEEINTHGDDIMKFNCENKDDDKGTCSRGKHENGDKESDEDEGDEDTTMMDVVLGEVS</sequence>
<feature type="compositionally biased region" description="Basic and acidic residues" evidence="1">
    <location>
        <begin position="1"/>
        <end position="60"/>
    </location>
</feature>
<proteinExistence type="predicted"/>
<feature type="region of interest" description="Disordered" evidence="1">
    <location>
        <begin position="1"/>
        <end position="82"/>
    </location>
</feature>
<evidence type="ECO:0000313" key="2">
    <source>
        <dbReference type="EMBL" id="KAI5071699.1"/>
    </source>
</evidence>
<feature type="compositionally biased region" description="Acidic residues" evidence="1">
    <location>
        <begin position="61"/>
        <end position="72"/>
    </location>
</feature>
<organism evidence="2 3">
    <name type="scientific">Adiantum capillus-veneris</name>
    <name type="common">Maidenhair fern</name>
    <dbReference type="NCBI Taxonomy" id="13818"/>
    <lineage>
        <taxon>Eukaryota</taxon>
        <taxon>Viridiplantae</taxon>
        <taxon>Streptophyta</taxon>
        <taxon>Embryophyta</taxon>
        <taxon>Tracheophyta</taxon>
        <taxon>Polypodiopsida</taxon>
        <taxon>Polypodiidae</taxon>
        <taxon>Polypodiales</taxon>
        <taxon>Pteridineae</taxon>
        <taxon>Pteridaceae</taxon>
        <taxon>Vittarioideae</taxon>
        <taxon>Adiantum</taxon>
    </lineage>
</organism>
<evidence type="ECO:0000313" key="3">
    <source>
        <dbReference type="Proteomes" id="UP000886520"/>
    </source>
</evidence>
<reference evidence="2" key="1">
    <citation type="submission" date="2021-01" db="EMBL/GenBank/DDBJ databases">
        <title>Adiantum capillus-veneris genome.</title>
        <authorList>
            <person name="Fang Y."/>
            <person name="Liao Q."/>
        </authorList>
    </citation>
    <scope>NUCLEOTIDE SEQUENCE</scope>
    <source>
        <strain evidence="2">H3</strain>
        <tissue evidence="2">Leaf</tissue>
    </source>
</reference>